<proteinExistence type="predicted"/>
<dbReference type="AlphaFoldDB" id="A0AAD6UC17"/>
<evidence type="ECO:0000313" key="1">
    <source>
        <dbReference type="EMBL" id="KAJ7093324.1"/>
    </source>
</evidence>
<dbReference type="EMBL" id="JARJCN010000016">
    <property type="protein sequence ID" value="KAJ7093324.1"/>
    <property type="molecule type" value="Genomic_DNA"/>
</dbReference>
<organism evidence="1 2">
    <name type="scientific">Mycena belliarum</name>
    <dbReference type="NCBI Taxonomy" id="1033014"/>
    <lineage>
        <taxon>Eukaryota</taxon>
        <taxon>Fungi</taxon>
        <taxon>Dikarya</taxon>
        <taxon>Basidiomycota</taxon>
        <taxon>Agaricomycotina</taxon>
        <taxon>Agaricomycetes</taxon>
        <taxon>Agaricomycetidae</taxon>
        <taxon>Agaricales</taxon>
        <taxon>Marasmiineae</taxon>
        <taxon>Mycenaceae</taxon>
        <taxon>Mycena</taxon>
    </lineage>
</organism>
<dbReference type="Proteomes" id="UP001222325">
    <property type="component" value="Unassembled WGS sequence"/>
</dbReference>
<protein>
    <recommendedName>
        <fullName evidence="3">F-box domain-containing protein</fullName>
    </recommendedName>
</protein>
<dbReference type="PANTHER" id="PTHR42057:SF2">
    <property type="entry name" value="F-BOX DOMAIN PROTEIN (AFU_ORTHOLOGUE AFUA_4G00200)-RELATED"/>
    <property type="match status" value="1"/>
</dbReference>
<keyword evidence="2" id="KW-1185">Reference proteome</keyword>
<sequence length="391" mass="42237">MSNLPVELLHSIAAAVETTPALLQLRLVSKTLNVVATPLAFRVITVNDSVKSADALSFLQGSDGSVASAVREVRFEGDLEEEQWTGENETSGEAGRQALRAAFSRLAKFANLERLRFDFHGFFQEDTQEISNTPTHFLRLQLDIFAALAAGLPPPRLVSLTLNNVLAVPAAIYAQPAFHAFLSRLYTFELSVLCEAEPEGAYLEMPLGEFFASSVAHMLRSVTAVRYLALRSSSERGHPVGHCPVIPFGDTRLPHLAALTLEGFALQPATREYDAAAFVVAHAATLAHLELCGCTIDGGGAVHFPRPWGAVLALFEAELVGLRTFAFTADPGGVDSGLRDPRFAYTWLEVDWGYLPMEEAVEGEEGDLPALESLMAAVKARALSDAGEDVE</sequence>
<dbReference type="PANTHER" id="PTHR42057">
    <property type="entry name" value="F-BOX DOMAIN PROTEIN (AFU_ORTHOLOGUE AFUA_4G00200)"/>
    <property type="match status" value="1"/>
</dbReference>
<reference evidence="1" key="1">
    <citation type="submission" date="2023-03" db="EMBL/GenBank/DDBJ databases">
        <title>Massive genome expansion in bonnet fungi (Mycena s.s.) driven by repeated elements and novel gene families across ecological guilds.</title>
        <authorList>
            <consortium name="Lawrence Berkeley National Laboratory"/>
            <person name="Harder C.B."/>
            <person name="Miyauchi S."/>
            <person name="Viragh M."/>
            <person name="Kuo A."/>
            <person name="Thoen E."/>
            <person name="Andreopoulos B."/>
            <person name="Lu D."/>
            <person name="Skrede I."/>
            <person name="Drula E."/>
            <person name="Henrissat B."/>
            <person name="Morin E."/>
            <person name="Kohler A."/>
            <person name="Barry K."/>
            <person name="LaButti K."/>
            <person name="Morin E."/>
            <person name="Salamov A."/>
            <person name="Lipzen A."/>
            <person name="Mereny Z."/>
            <person name="Hegedus B."/>
            <person name="Baldrian P."/>
            <person name="Stursova M."/>
            <person name="Weitz H."/>
            <person name="Taylor A."/>
            <person name="Grigoriev I.V."/>
            <person name="Nagy L.G."/>
            <person name="Martin F."/>
            <person name="Kauserud H."/>
        </authorList>
    </citation>
    <scope>NUCLEOTIDE SEQUENCE</scope>
    <source>
        <strain evidence="1">CBHHK173m</strain>
    </source>
</reference>
<accession>A0AAD6UC17</accession>
<gene>
    <name evidence="1" type="ORF">B0H15DRAFT_156497</name>
</gene>
<evidence type="ECO:0000313" key="2">
    <source>
        <dbReference type="Proteomes" id="UP001222325"/>
    </source>
</evidence>
<name>A0AAD6UC17_9AGAR</name>
<evidence type="ECO:0008006" key="3">
    <source>
        <dbReference type="Google" id="ProtNLM"/>
    </source>
</evidence>
<comment type="caution">
    <text evidence="1">The sequence shown here is derived from an EMBL/GenBank/DDBJ whole genome shotgun (WGS) entry which is preliminary data.</text>
</comment>